<name>A1D2C2_NEOFI</name>
<dbReference type="HOGENOM" id="CLU_035427_0_0_1"/>
<reference evidence="2" key="1">
    <citation type="journal article" date="2008" name="PLoS Genet.">
        <title>Genomic islands in the pathogenic filamentous fungus Aspergillus fumigatus.</title>
        <authorList>
            <person name="Fedorova N.D."/>
            <person name="Khaldi N."/>
            <person name="Joardar V.S."/>
            <person name="Maiti R."/>
            <person name="Amedeo P."/>
            <person name="Anderson M.J."/>
            <person name="Crabtree J."/>
            <person name="Silva J.C."/>
            <person name="Badger J.H."/>
            <person name="Albarraq A."/>
            <person name="Angiuoli S."/>
            <person name="Bussey H."/>
            <person name="Bowyer P."/>
            <person name="Cotty P.J."/>
            <person name="Dyer P.S."/>
            <person name="Egan A."/>
            <person name="Galens K."/>
            <person name="Fraser-Liggett C.M."/>
            <person name="Haas B.J."/>
            <person name="Inman J.M."/>
            <person name="Kent R."/>
            <person name="Lemieux S."/>
            <person name="Malavazi I."/>
            <person name="Orvis J."/>
            <person name="Roemer T."/>
            <person name="Ronning C.M."/>
            <person name="Sundaram J.P."/>
            <person name="Sutton G."/>
            <person name="Turner G."/>
            <person name="Venter J.C."/>
            <person name="White O.R."/>
            <person name="Whitty B.R."/>
            <person name="Youngman P."/>
            <person name="Wolfe K.H."/>
            <person name="Goldman G.H."/>
            <person name="Wortman J.R."/>
            <person name="Jiang B."/>
            <person name="Denning D.W."/>
            <person name="Nierman W.C."/>
        </authorList>
    </citation>
    <scope>NUCLEOTIDE SEQUENCE [LARGE SCALE GENOMIC DNA]</scope>
    <source>
        <strain evidence="2">ATCC 1020 / DSM 3700 / CBS 544.65 / FGSC A1164 / JCM 1740 / NRRL 181 / WB 181</strain>
    </source>
</reference>
<organism evidence="1 2">
    <name type="scientific">Neosartorya fischeri (strain ATCC 1020 / DSM 3700 / CBS 544.65 / FGSC A1164 / JCM 1740 / NRRL 181 / WB 181)</name>
    <name type="common">Aspergillus fischerianus</name>
    <dbReference type="NCBI Taxonomy" id="331117"/>
    <lineage>
        <taxon>Eukaryota</taxon>
        <taxon>Fungi</taxon>
        <taxon>Dikarya</taxon>
        <taxon>Ascomycota</taxon>
        <taxon>Pezizomycotina</taxon>
        <taxon>Eurotiomycetes</taxon>
        <taxon>Eurotiomycetidae</taxon>
        <taxon>Eurotiales</taxon>
        <taxon>Aspergillaceae</taxon>
        <taxon>Aspergillus</taxon>
        <taxon>Aspergillus subgen. Fumigati</taxon>
    </lineage>
</organism>
<protein>
    <recommendedName>
        <fullName evidence="3">Methyltransferase domain-containing protein</fullName>
    </recommendedName>
</protein>
<dbReference type="Gene3D" id="3.40.50.150">
    <property type="entry name" value="Vaccinia Virus protein VP39"/>
    <property type="match status" value="1"/>
</dbReference>
<proteinExistence type="predicted"/>
<dbReference type="GeneID" id="4591267"/>
<dbReference type="EMBL" id="DS027688">
    <property type="protein sequence ID" value="EAW22565.1"/>
    <property type="molecule type" value="Genomic_DNA"/>
</dbReference>
<dbReference type="VEuPathDB" id="FungiDB:NFIA_012540"/>
<dbReference type="OMA" id="DEYSCTI"/>
<evidence type="ECO:0000313" key="2">
    <source>
        <dbReference type="Proteomes" id="UP000006702"/>
    </source>
</evidence>
<keyword evidence="2" id="KW-1185">Reference proteome</keyword>
<dbReference type="RefSeq" id="XP_001264462.1">
    <property type="nucleotide sequence ID" value="XM_001264461.1"/>
</dbReference>
<sequence>MRICLFQTSDNPSRGDDGYPDPGLYTDQHTFEHRLISKDSIKQDIDLAAAEGFDVYMLISWEWHDDQIQSAGIQIAKYLEELRLPFIGLPSRILERCKPDLAGRSQLRLAALDSGNPSSDDNRHLVAAGDEYACVVVQLGNTPVALSPGIRHQKEILKRTSNPRLYDEIRSLAEGAFHATDMHGCSWCTVLFRVTNNSKPMLIGIDPMSRIFLPQLSVEDCAIRESFPGGHRLLINSVIASSLSVHSRSAELLRKVGDEYDGVAPKYDAVTHGIYHDNVKKIATKYNYDGVVLDLACGTGLFARLKGEAQGVTSGDHRIYTTRFIGVDLSPQMRAECLLHGWYERVLVGPIQHVLTEWVDPVDHIVCIGALHYLDRNEVSLVLSRAFQLARGSVTYTIDEIPESYIAAQRSRGREYMHGVNHVDEVAAYGVPVGWKLADHWKCLGWKSPTTGDDVYTNIFRFERLDEASL</sequence>
<gene>
    <name evidence="1" type="ORF">NFIA_012540</name>
</gene>
<dbReference type="eggNOG" id="ENOG502QSG2">
    <property type="taxonomic scope" value="Eukaryota"/>
</dbReference>
<evidence type="ECO:0008006" key="3">
    <source>
        <dbReference type="Google" id="ProtNLM"/>
    </source>
</evidence>
<dbReference type="AlphaFoldDB" id="A1D2C2"/>
<dbReference type="Proteomes" id="UP000006702">
    <property type="component" value="Unassembled WGS sequence"/>
</dbReference>
<dbReference type="KEGG" id="nfi:NFIA_012540"/>
<dbReference type="InterPro" id="IPR029063">
    <property type="entry name" value="SAM-dependent_MTases_sf"/>
</dbReference>
<dbReference type="SUPFAM" id="SSF53335">
    <property type="entry name" value="S-adenosyl-L-methionine-dependent methyltransferases"/>
    <property type="match status" value="1"/>
</dbReference>
<dbReference type="CDD" id="cd02440">
    <property type="entry name" value="AdoMet_MTases"/>
    <property type="match status" value="1"/>
</dbReference>
<accession>A1D2C2</accession>
<evidence type="ECO:0000313" key="1">
    <source>
        <dbReference type="EMBL" id="EAW22565.1"/>
    </source>
</evidence>
<dbReference type="OrthoDB" id="66144at2759"/>